<proteinExistence type="predicted"/>
<reference evidence="2" key="1">
    <citation type="journal article" date="2015" name="Nat. Genet.">
        <title>The genome and transcriptome of the zoonotic hookworm Ancylostoma ceylanicum identify infection-specific gene families.</title>
        <authorList>
            <person name="Schwarz E.M."/>
            <person name="Hu Y."/>
            <person name="Antoshechkin I."/>
            <person name="Miller M.M."/>
            <person name="Sternberg P.W."/>
            <person name="Aroian R.V."/>
        </authorList>
    </citation>
    <scope>NUCLEOTIDE SEQUENCE</scope>
    <source>
        <strain evidence="2">HY135</strain>
    </source>
</reference>
<evidence type="ECO:0000313" key="1">
    <source>
        <dbReference type="EMBL" id="EYC14564.1"/>
    </source>
</evidence>
<name>A0A016UGV8_9BILA</name>
<comment type="caution">
    <text evidence="1">The sequence shown here is derived from an EMBL/GenBank/DDBJ whole genome shotgun (WGS) entry which is preliminary data.</text>
</comment>
<sequence length="94" mass="10572">MTVWIRSKMGASTARFQRSTVSTSRKVIALLVLAHFYHISLKAAPTKTFTFQIFRKQHSLKSSDTTRAHGMPCVQPSSKYSCVSATTFDKFIGR</sequence>
<dbReference type="AlphaFoldDB" id="A0A016UGV8"/>
<organism evidence="1 2">
    <name type="scientific">Ancylostoma ceylanicum</name>
    <dbReference type="NCBI Taxonomy" id="53326"/>
    <lineage>
        <taxon>Eukaryota</taxon>
        <taxon>Metazoa</taxon>
        <taxon>Ecdysozoa</taxon>
        <taxon>Nematoda</taxon>
        <taxon>Chromadorea</taxon>
        <taxon>Rhabditida</taxon>
        <taxon>Rhabditina</taxon>
        <taxon>Rhabditomorpha</taxon>
        <taxon>Strongyloidea</taxon>
        <taxon>Ancylostomatidae</taxon>
        <taxon>Ancylostomatinae</taxon>
        <taxon>Ancylostoma</taxon>
    </lineage>
</organism>
<dbReference type="Proteomes" id="UP000024635">
    <property type="component" value="Unassembled WGS sequence"/>
</dbReference>
<protein>
    <submittedName>
        <fullName evidence="1">Uncharacterized protein</fullName>
    </submittedName>
</protein>
<evidence type="ECO:0000313" key="2">
    <source>
        <dbReference type="Proteomes" id="UP000024635"/>
    </source>
</evidence>
<dbReference type="EMBL" id="JARK01001376">
    <property type="protein sequence ID" value="EYC14564.1"/>
    <property type="molecule type" value="Genomic_DNA"/>
</dbReference>
<accession>A0A016UGV8</accession>
<keyword evidence="2" id="KW-1185">Reference proteome</keyword>
<gene>
    <name evidence="1" type="primary">Acey_s0040.g279</name>
    <name evidence="1" type="ORF">Y032_0040g279</name>
</gene>